<evidence type="ECO:0000256" key="4">
    <source>
        <dbReference type="ARBA" id="ARBA00048073"/>
    </source>
</evidence>
<dbReference type="SUPFAM" id="SSF110857">
    <property type="entry name" value="Gamma-glutamyl cyclotransferase-like"/>
    <property type="match status" value="1"/>
</dbReference>
<dbReference type="EMBL" id="CAXLJM020000041">
    <property type="protein sequence ID" value="CAL8109747.1"/>
    <property type="molecule type" value="Genomic_DNA"/>
</dbReference>
<dbReference type="InterPro" id="IPR006840">
    <property type="entry name" value="ChaC"/>
</dbReference>
<dbReference type="InterPro" id="IPR036568">
    <property type="entry name" value="GGCT-like_sf"/>
</dbReference>
<dbReference type="CDD" id="cd06661">
    <property type="entry name" value="GGCT_like"/>
    <property type="match status" value="1"/>
</dbReference>
<evidence type="ECO:0000313" key="6">
    <source>
        <dbReference type="EMBL" id="CAL8109747.1"/>
    </source>
</evidence>
<dbReference type="Proteomes" id="UP001642540">
    <property type="component" value="Unassembled WGS sequence"/>
</dbReference>
<reference evidence="6 7" key="1">
    <citation type="submission" date="2024-08" db="EMBL/GenBank/DDBJ databases">
        <authorList>
            <person name="Cucini C."/>
            <person name="Frati F."/>
        </authorList>
    </citation>
    <scope>NUCLEOTIDE SEQUENCE [LARGE SCALE GENOMIC DNA]</scope>
</reference>
<evidence type="ECO:0000313" key="7">
    <source>
        <dbReference type="Proteomes" id="UP001642540"/>
    </source>
</evidence>
<keyword evidence="7" id="KW-1185">Reference proteome</keyword>
<feature type="compositionally biased region" description="Acidic residues" evidence="5">
    <location>
        <begin position="195"/>
        <end position="213"/>
    </location>
</feature>
<evidence type="ECO:0000256" key="2">
    <source>
        <dbReference type="ARBA" id="ARBA00012344"/>
    </source>
</evidence>
<evidence type="ECO:0000256" key="5">
    <source>
        <dbReference type="SAM" id="MobiDB-lite"/>
    </source>
</evidence>
<feature type="region of interest" description="Disordered" evidence="5">
    <location>
        <begin position="184"/>
        <end position="213"/>
    </location>
</feature>
<dbReference type="PANTHER" id="PTHR12192">
    <property type="entry name" value="CATION TRANSPORT PROTEIN CHAC-RELATED"/>
    <property type="match status" value="1"/>
</dbReference>
<dbReference type="InterPro" id="IPR013024">
    <property type="entry name" value="GGCT-like"/>
</dbReference>
<accession>A0ABP1QPJ5</accession>
<dbReference type="EC" id="4.3.2.7" evidence="2"/>
<sequence>MKTEDLWIFAYGSLCWQPGFEYEEMVVGHIKGWVRRFWQGNQVHRGTAEKPGVVATLVPDQDGETYGCAYRVNPQAYQKTLKYLDNRETKLGGYDSKRSLFYPCDDSETEPFLAILYIALPGNVDWRGPGELEDIADEVITATGVCGSNIAYVTDLAAFLRTHEFKDDHVFELEAIVLEKLRVEDSNSSNASVISEDEEEEEEGSDSLESSIE</sequence>
<comment type="catalytic activity">
    <reaction evidence="4">
        <text>glutathione = L-cysteinylglycine + 5-oxo-L-proline</text>
        <dbReference type="Rhea" id="RHEA:47724"/>
        <dbReference type="ChEBI" id="CHEBI:57925"/>
        <dbReference type="ChEBI" id="CHEBI:58402"/>
        <dbReference type="ChEBI" id="CHEBI:61694"/>
        <dbReference type="EC" id="4.3.2.7"/>
    </reaction>
</comment>
<protein>
    <recommendedName>
        <fullName evidence="2">glutathione-specific gamma-glutamylcyclotransferase</fullName>
        <ecNumber evidence="2">4.3.2.7</ecNumber>
    </recommendedName>
</protein>
<proteinExistence type="inferred from homology"/>
<name>A0ABP1QPJ5_9HEXA</name>
<keyword evidence="3" id="KW-0456">Lyase</keyword>
<gene>
    <name evidence="6" type="ORF">ODALV1_LOCUS13653</name>
</gene>
<evidence type="ECO:0000256" key="3">
    <source>
        <dbReference type="ARBA" id="ARBA00023239"/>
    </source>
</evidence>
<comment type="caution">
    <text evidence="6">The sequence shown here is derived from an EMBL/GenBank/DDBJ whole genome shotgun (WGS) entry which is preliminary data.</text>
</comment>
<organism evidence="6 7">
    <name type="scientific">Orchesella dallaii</name>
    <dbReference type="NCBI Taxonomy" id="48710"/>
    <lineage>
        <taxon>Eukaryota</taxon>
        <taxon>Metazoa</taxon>
        <taxon>Ecdysozoa</taxon>
        <taxon>Arthropoda</taxon>
        <taxon>Hexapoda</taxon>
        <taxon>Collembola</taxon>
        <taxon>Entomobryomorpha</taxon>
        <taxon>Entomobryoidea</taxon>
        <taxon>Orchesellidae</taxon>
        <taxon>Orchesellinae</taxon>
        <taxon>Orchesella</taxon>
    </lineage>
</organism>
<comment type="similarity">
    <text evidence="1">Belongs to the gamma-glutamylcyclotransferase family. ChaC subfamily.</text>
</comment>
<dbReference type="Pfam" id="PF04752">
    <property type="entry name" value="ChaC"/>
    <property type="match status" value="1"/>
</dbReference>
<dbReference type="Gene3D" id="3.10.490.10">
    <property type="entry name" value="Gamma-glutamyl cyclotransferase-like"/>
    <property type="match status" value="1"/>
</dbReference>
<dbReference type="PANTHER" id="PTHR12192:SF26">
    <property type="entry name" value="GLUTATHIONE-SPECIFIC GAMMA-GLUTAMYLCYCLOTRANSFERASE 1"/>
    <property type="match status" value="1"/>
</dbReference>
<evidence type="ECO:0000256" key="1">
    <source>
        <dbReference type="ARBA" id="ARBA00009662"/>
    </source>
</evidence>